<evidence type="ECO:0000313" key="4">
    <source>
        <dbReference type="Proteomes" id="UP000051934"/>
    </source>
</evidence>
<gene>
    <name evidence="3" type="ORF">ABR69_01225</name>
</gene>
<feature type="domain" description="3-keto-alpha-glucoside-1,2-lyase/3-keto-2-hydroxy-glucal hydratase" evidence="2">
    <location>
        <begin position="61"/>
        <end position="270"/>
    </location>
</feature>
<proteinExistence type="predicted"/>
<feature type="chain" id="PRO_5006423326" description="3-keto-alpha-glucoside-1,2-lyase/3-keto-2-hydroxy-glucal hydratase domain-containing protein" evidence="1">
    <location>
        <begin position="33"/>
        <end position="272"/>
    </location>
</feature>
<dbReference type="EMBL" id="LIBB01000437">
    <property type="protein sequence ID" value="KRO69902.1"/>
    <property type="molecule type" value="Genomic_DNA"/>
</dbReference>
<comment type="caution">
    <text evidence="3">The sequence shown here is derived from an EMBL/GenBank/DDBJ whole genome shotgun (WGS) entry which is preliminary data.</text>
</comment>
<dbReference type="Proteomes" id="UP000051934">
    <property type="component" value="Unassembled WGS sequence"/>
</dbReference>
<dbReference type="AlphaFoldDB" id="A0A0R2S543"/>
<sequence length="272" mass="29829">MKRTSLAIRNKVLVVSVLLGAAFSAVSAAANAQTLNNEQIFEPVPRLVQSQPTLFPAPSDAIVLFGGGEKDLEQWQEVGSGDPASWLLLNDSMTVNRAMGASTSIETKRTFRDIQLHIEWSTNPVIDGDKQLRGNSGIFLHSQFELQVLDSWQNPTYVNGQAGSIYLQYPPLVNASRPAGEWQSYDITFEAPRFNAAGELETPAFISVLHNGVVVQNRSEILGATYTSQPSYDVTCTPYAQTVAVDCSGAMPLILQDHGQVVSYRNIWVREL</sequence>
<organism evidence="3 4">
    <name type="scientific">OM182 bacterium BACL3 MAG-120507-bin80</name>
    <dbReference type="NCBI Taxonomy" id="1655577"/>
    <lineage>
        <taxon>Bacteria</taxon>
        <taxon>Pseudomonadati</taxon>
        <taxon>Pseudomonadota</taxon>
        <taxon>Gammaproteobacteria</taxon>
        <taxon>OMG group</taxon>
        <taxon>OM182 clade</taxon>
    </lineage>
</organism>
<dbReference type="GO" id="GO:0016787">
    <property type="term" value="F:hydrolase activity"/>
    <property type="evidence" value="ECO:0007669"/>
    <property type="project" value="InterPro"/>
</dbReference>
<evidence type="ECO:0000313" key="3">
    <source>
        <dbReference type="EMBL" id="KRO69902.1"/>
    </source>
</evidence>
<dbReference type="Gene3D" id="2.60.120.560">
    <property type="entry name" value="Exo-inulinase, domain 1"/>
    <property type="match status" value="1"/>
</dbReference>
<name>A0A0R2S543_9GAMM</name>
<keyword evidence="1" id="KW-0732">Signal</keyword>
<evidence type="ECO:0000259" key="2">
    <source>
        <dbReference type="Pfam" id="PF06439"/>
    </source>
</evidence>
<protein>
    <recommendedName>
        <fullName evidence="2">3-keto-alpha-glucoside-1,2-lyase/3-keto-2-hydroxy-glucal hydratase domain-containing protein</fullName>
    </recommendedName>
</protein>
<evidence type="ECO:0000256" key="1">
    <source>
        <dbReference type="SAM" id="SignalP"/>
    </source>
</evidence>
<accession>A0A0R2S543</accession>
<feature type="signal peptide" evidence="1">
    <location>
        <begin position="1"/>
        <end position="32"/>
    </location>
</feature>
<reference evidence="3 4" key="1">
    <citation type="submission" date="2015-10" db="EMBL/GenBank/DDBJ databases">
        <title>Metagenome-Assembled Genomes uncover a global brackish microbiome.</title>
        <authorList>
            <person name="Hugerth L.W."/>
            <person name="Larsson J."/>
            <person name="Alneberg J."/>
            <person name="Lindh M.V."/>
            <person name="Legrand C."/>
            <person name="Pinhassi J."/>
            <person name="Andersson A.F."/>
        </authorList>
    </citation>
    <scope>NUCLEOTIDE SEQUENCE [LARGE SCALE GENOMIC DNA]</scope>
    <source>
        <strain evidence="3">BACL4 MAG-120507-bin80</strain>
    </source>
</reference>
<dbReference type="InterPro" id="IPR010496">
    <property type="entry name" value="AL/BT2_dom"/>
</dbReference>
<dbReference type="Pfam" id="PF06439">
    <property type="entry name" value="3keto-disac_hyd"/>
    <property type="match status" value="1"/>
</dbReference>